<sequence length="478" mass="54101">MAYQTVKELTKTKQPRASTIQSKTGECLTEEQKILDRWTEYCSELYNRIPNGDPAVLSCPQTTEDDEKLPILREEVEAAVRSLKKGKAAGVDNIPAELLQAGGEAIIDVLTIICNKIWQSAFDRVWHAALWATMRKYNISPNLVSIIQNLYNKATSAVLHNGAFGDWFRTMTGVRQGCLLSPLLFNIFLERIMADALEDHEGSVSIGGRTITNLRFADDIDGLARGEKELASLVERLDVTSRAYGMEISTEKTKLMTNNNNIMSDIRVNGQALDCVSSFKYLGAIVSDEGSKKEVLARIAQTTAALTQLKPIWKDKNISLGSKVRLLRSLVISIFLYACESWTLTAEIQQRIQSLEMRCYRRLLGISYTQHITNMEIRQRISQAIGRHDDLLTIVKKRKLRWYGHITRSSGLAKTILQGTVQGGRKRGRQKKRWEDNIQEWTQLRLSETVRAAEDRERWRELVDRSSVVPQRPSGVMG</sequence>
<feature type="domain" description="Reverse transcriptase" evidence="1">
    <location>
        <begin position="1"/>
        <end position="286"/>
    </location>
</feature>
<dbReference type="InterPro" id="IPR000477">
    <property type="entry name" value="RT_dom"/>
</dbReference>
<evidence type="ECO:0000313" key="2">
    <source>
        <dbReference type="EMBL" id="KAJ8398441.1"/>
    </source>
</evidence>
<dbReference type="AlphaFoldDB" id="A0AAD7WIN7"/>
<dbReference type="SUPFAM" id="SSF56672">
    <property type="entry name" value="DNA/RNA polymerases"/>
    <property type="match status" value="1"/>
</dbReference>
<dbReference type="PANTHER" id="PTHR47027:SF25">
    <property type="entry name" value="REVERSE TRANSCRIPTASE DOMAIN-CONTAINING PROTEIN"/>
    <property type="match status" value="1"/>
</dbReference>
<gene>
    <name evidence="2" type="ORF">AAFF_G00426960</name>
</gene>
<dbReference type="PROSITE" id="PS50878">
    <property type="entry name" value="RT_POL"/>
    <property type="match status" value="1"/>
</dbReference>
<evidence type="ECO:0000259" key="1">
    <source>
        <dbReference type="PROSITE" id="PS50878"/>
    </source>
</evidence>
<protein>
    <recommendedName>
        <fullName evidence="1">Reverse transcriptase domain-containing protein</fullName>
    </recommendedName>
</protein>
<dbReference type="Proteomes" id="UP001221898">
    <property type="component" value="Unassembled WGS sequence"/>
</dbReference>
<reference evidence="2" key="1">
    <citation type="journal article" date="2023" name="Science">
        <title>Genome structures resolve the early diversification of teleost fishes.</title>
        <authorList>
            <person name="Parey E."/>
            <person name="Louis A."/>
            <person name="Montfort J."/>
            <person name="Bouchez O."/>
            <person name="Roques C."/>
            <person name="Iampietro C."/>
            <person name="Lluch J."/>
            <person name="Castinel A."/>
            <person name="Donnadieu C."/>
            <person name="Desvignes T."/>
            <person name="Floi Bucao C."/>
            <person name="Jouanno E."/>
            <person name="Wen M."/>
            <person name="Mejri S."/>
            <person name="Dirks R."/>
            <person name="Jansen H."/>
            <person name="Henkel C."/>
            <person name="Chen W.J."/>
            <person name="Zahm M."/>
            <person name="Cabau C."/>
            <person name="Klopp C."/>
            <person name="Thompson A.W."/>
            <person name="Robinson-Rechavi M."/>
            <person name="Braasch I."/>
            <person name="Lecointre G."/>
            <person name="Bobe J."/>
            <person name="Postlethwait J.H."/>
            <person name="Berthelot C."/>
            <person name="Roest Crollius H."/>
            <person name="Guiguen Y."/>
        </authorList>
    </citation>
    <scope>NUCLEOTIDE SEQUENCE</scope>
    <source>
        <strain evidence="2">NC1722</strain>
    </source>
</reference>
<dbReference type="PANTHER" id="PTHR47027">
    <property type="entry name" value="REVERSE TRANSCRIPTASE DOMAIN-CONTAINING PROTEIN"/>
    <property type="match status" value="1"/>
</dbReference>
<evidence type="ECO:0000313" key="3">
    <source>
        <dbReference type="Proteomes" id="UP001221898"/>
    </source>
</evidence>
<proteinExistence type="predicted"/>
<accession>A0AAD7WIN7</accession>
<dbReference type="Pfam" id="PF00078">
    <property type="entry name" value="RVT_1"/>
    <property type="match status" value="1"/>
</dbReference>
<dbReference type="EMBL" id="JAINUG010000090">
    <property type="protein sequence ID" value="KAJ8398441.1"/>
    <property type="molecule type" value="Genomic_DNA"/>
</dbReference>
<dbReference type="InterPro" id="IPR043502">
    <property type="entry name" value="DNA/RNA_pol_sf"/>
</dbReference>
<keyword evidence="3" id="KW-1185">Reference proteome</keyword>
<name>A0AAD7WIN7_9TELE</name>
<organism evidence="2 3">
    <name type="scientific">Aldrovandia affinis</name>
    <dbReference type="NCBI Taxonomy" id="143900"/>
    <lineage>
        <taxon>Eukaryota</taxon>
        <taxon>Metazoa</taxon>
        <taxon>Chordata</taxon>
        <taxon>Craniata</taxon>
        <taxon>Vertebrata</taxon>
        <taxon>Euteleostomi</taxon>
        <taxon>Actinopterygii</taxon>
        <taxon>Neopterygii</taxon>
        <taxon>Teleostei</taxon>
        <taxon>Notacanthiformes</taxon>
        <taxon>Halosauridae</taxon>
        <taxon>Aldrovandia</taxon>
    </lineage>
</organism>
<comment type="caution">
    <text evidence="2">The sequence shown here is derived from an EMBL/GenBank/DDBJ whole genome shotgun (WGS) entry which is preliminary data.</text>
</comment>